<dbReference type="Pfam" id="PF00698">
    <property type="entry name" value="Acyl_transf_1"/>
    <property type="match status" value="1"/>
</dbReference>
<dbReference type="InterPro" id="IPR016036">
    <property type="entry name" value="Malonyl_transacylase_ACP-bd"/>
</dbReference>
<dbReference type="FunFam" id="3.40.50.980:FF:000001">
    <property type="entry name" value="Non-ribosomal peptide synthetase"/>
    <property type="match status" value="1"/>
</dbReference>
<feature type="domain" description="Carrier" evidence="7">
    <location>
        <begin position="2011"/>
        <end position="2086"/>
    </location>
</feature>
<dbReference type="GO" id="GO:0016491">
    <property type="term" value="F:oxidoreductase activity"/>
    <property type="evidence" value="ECO:0007669"/>
    <property type="project" value="UniProtKB-KW"/>
</dbReference>
<dbReference type="FunFam" id="3.40.47.10:FF:000019">
    <property type="entry name" value="Polyketide synthase type I"/>
    <property type="match status" value="1"/>
</dbReference>
<dbReference type="SUPFAM" id="SSF47336">
    <property type="entry name" value="ACP-like"/>
    <property type="match status" value="2"/>
</dbReference>
<dbReference type="Gene3D" id="3.40.47.10">
    <property type="match status" value="1"/>
</dbReference>
<dbReference type="PROSITE" id="PS52004">
    <property type="entry name" value="KS3_2"/>
    <property type="match status" value="1"/>
</dbReference>
<keyword evidence="1" id="KW-0596">Phosphopantetheine</keyword>
<dbReference type="SMART" id="SM00825">
    <property type="entry name" value="PKS_KS"/>
    <property type="match status" value="1"/>
</dbReference>
<dbReference type="SUPFAM" id="SSF56801">
    <property type="entry name" value="Acetyl-CoA synthetase-like"/>
    <property type="match status" value="1"/>
</dbReference>
<dbReference type="Gene3D" id="1.10.1200.10">
    <property type="entry name" value="ACP-like"/>
    <property type="match status" value="2"/>
</dbReference>
<dbReference type="InterPro" id="IPR036291">
    <property type="entry name" value="NAD(P)-bd_dom_sf"/>
</dbReference>
<dbReference type="GO" id="GO:0044550">
    <property type="term" value="P:secondary metabolite biosynthetic process"/>
    <property type="evidence" value="ECO:0007669"/>
    <property type="project" value="UniProtKB-ARBA"/>
</dbReference>
<organism evidence="9 10">
    <name type="scientific">Xylaria arbuscula</name>
    <dbReference type="NCBI Taxonomy" id="114810"/>
    <lineage>
        <taxon>Eukaryota</taxon>
        <taxon>Fungi</taxon>
        <taxon>Dikarya</taxon>
        <taxon>Ascomycota</taxon>
        <taxon>Pezizomycotina</taxon>
        <taxon>Sordariomycetes</taxon>
        <taxon>Xylariomycetidae</taxon>
        <taxon>Xylariales</taxon>
        <taxon>Xylariaceae</taxon>
        <taxon>Xylaria</taxon>
    </lineage>
</organism>
<dbReference type="VEuPathDB" id="FungiDB:F4678DRAFT_469809"/>
<protein>
    <recommendedName>
        <fullName evidence="11">Carrier domain-containing protein</fullName>
    </recommendedName>
</protein>
<dbReference type="SUPFAM" id="SSF53901">
    <property type="entry name" value="Thiolase-like"/>
    <property type="match status" value="1"/>
</dbReference>
<dbReference type="SMART" id="SM00822">
    <property type="entry name" value="PKS_KR"/>
    <property type="match status" value="1"/>
</dbReference>
<dbReference type="InterPro" id="IPR036736">
    <property type="entry name" value="ACP-like_sf"/>
</dbReference>
<dbReference type="SMART" id="SM00823">
    <property type="entry name" value="PKS_PP"/>
    <property type="match status" value="2"/>
</dbReference>
<gene>
    <name evidence="9" type="ORF">NPX13_g1878</name>
</gene>
<dbReference type="InterPro" id="IPR013120">
    <property type="entry name" value="FAR_NAD-bd"/>
</dbReference>
<dbReference type="GO" id="GO:0008168">
    <property type="term" value="F:methyltransferase activity"/>
    <property type="evidence" value="ECO:0007669"/>
    <property type="project" value="UniProtKB-KW"/>
</dbReference>
<dbReference type="PROSITE" id="PS50075">
    <property type="entry name" value="CARRIER"/>
    <property type="match status" value="2"/>
</dbReference>
<dbReference type="CDD" id="cd08956">
    <property type="entry name" value="KR_3_FAS_SDR_x"/>
    <property type="match status" value="1"/>
</dbReference>
<evidence type="ECO:0000256" key="2">
    <source>
        <dbReference type="ARBA" id="ARBA00022553"/>
    </source>
</evidence>
<dbReference type="NCBIfam" id="TIGR01733">
    <property type="entry name" value="AA-adenyl-dom"/>
    <property type="match status" value="1"/>
</dbReference>
<dbReference type="EMBL" id="JANPWZ010000182">
    <property type="protein sequence ID" value="KAJ3578688.1"/>
    <property type="molecule type" value="Genomic_DNA"/>
</dbReference>
<dbReference type="InterPro" id="IPR016035">
    <property type="entry name" value="Acyl_Trfase/lysoPLipase"/>
</dbReference>
<dbReference type="Pfam" id="PF13193">
    <property type="entry name" value="AMP-binding_C"/>
    <property type="match status" value="1"/>
</dbReference>
<sequence length="2416" mass="260845">MSYLTETDPISDQEYQTIVKDFNATDDISLIGNRLDQLFENVVDTFPNNTALIHNDTKISYTELNAAANILARSLAGRGVGRGDLVGLSVDRSIDLVVVILAVLKLGAAYVPIDSKFPSERINQMVEDADPKFIIISGSLTEGLAHWKEICLRVDEARDSSITDSTNLSAEIQIQDVAYTLYTSGSTGRPKGVEISHGAAANYLGSLRKHEPGCDEHDRLLAITTISFDMSALELLLPILSGATMIMANTSAVRDPRELIGLMNRHQVTILQATPATWTMLLESGWEGTPRLSKIICGGEPLSRQLADRLLASADSVWNVYGPCETGYGSCGRVTEDDIVVGNPVANGRIYVLDDNMSPVPVGVEGEVYIGGASVSNGYRNRGELTQSLFLDNPFHGGKFFRTGDLAKFIGPGKLQVLGRIDGVIKIRGNRIDVGDIEAILVDYPNVSQAVVISRDTRLVAYCVLNKPLDDHASLEGVLRPWVAKRLPQYMMPSFFVQMDTFPVSPNEKIDRKALPDPIEALQCPNQTLIQPASELEQQILAIWADILGHNSIGTEDNFFNIGGDSVRIIRMQTLLEKHLGRHVPTPKLFEHYTIKGLAEYLVGAGEESQEQTSDESSNDLAASNEDLAVVSMACRLPGGVHTPEDFWELLQSGGETVTDVPKNRWDADKLYNEDPDVPGTSYCRRGGFLDSVYSYDSSFFEISPREAQAMDPTQHLMMELSWEVFERAGYTKDRLSGSNTGVFLGVSNNGTSNHTSPDLKGYSITGSANATLAGRLSWTLGLQGPSLTVDTACSASLVATHLACNALRQGECNMALVGGASLLLNPGIHIEFSRLRGLSPDGRCRAFSDDTNGTGFSEGAAIVVLKRLSEAQRDGDNIHAVLRGTAVMHGGHSSGLTAPSGPGQAKLIRTALARVAMKPRDIDYIEAHGTGTKLGDPIEGTALAEVFGPGRSGSVPLKLGSAKSNIGHTQAAAGLVGLLKVIMSMKNNFIPKTLHISKPTTAVDWKSANIELVLANQPWLPDTSRTRRAGVSAFGIGGTNAHVIVEESPGRAEDGLDNIALPTLPAVVPFVLSAKSDSALRAQAEKLRLHVENHVKADEQLRDVAYSLATSRTHFHRRLVVTAGDRTQMLEKLASVSSGSSESLDINEIGKASVGILFTGQGSQRLGMGKELYAVYPVFREALDEIVGCFTGLESPLLDIMWAEPGSINAALLKRADFAQPALFALEASLWRLWQSWGLKPAFLLGHSVGEFAVAYAAGILDLPDACRLIMMRGRLMQALSCDGKMASIGANGAEVAAAMETMGQSDKVEIAGYNTPFQTVVSGDTDAIEAITLYFTSRGHKTKTLDTSHAFHSHHMSSMLDDFRAVAETVNFSPPTIPIISSLTGKMAEKSDLQHAEYWVKQARNAVRFDDAFQELVTRGANVFLELGPSPILCGLGAACLADASQLSTALWLPSLKQGANEASIIQNSIGELHARHVTVDWASYFKTFRCQRVELPTYAFQRETFKPSNNTILFSSSSNSTDVDNSGRSVDKMLFDMNWRPVKTNKSRARGLWGILSPLGETTWTNEIQQALSGTGIKLVVVESLHEADQLEGLLSLWEAGAEVIQTAHNLTAKALIQLQEATRAGFSAPVVWVTCRAVGATAGDRPAGIGAAPLWGLARTARSEHPELRLRMIDLDETIDPTTFEFALTLGDQTEIAVRQGQVLVPHMEQATPVESQLAKLPLLRTDGAVLVTGGLGDLGGRVARKLLNSHGVRDLVLTSRRGMESPDAGAFVAELESLGAKVTVVGGDVADFESLSSIMKQFTADRPLRGVIHAAGVTDSGVLSTLTPEKCATTFAPKVDGLWNMHQLTKEMDLDLFMMFSSISGVLGLPGLANYAAANSFIDALAYVRRAQGLPATSVAYGMWAGEGMATTLVSTTRAHLSQLGLGALESEAGLNLFEQSVRRGRELTVAADLDLERLKCYYEEQGGIPNILRSLLNQTKAKESPRRAVNLRDTLADAHPDQHDGIMLHMVRETVGKALGYTKADEVDASRPLKELGIDSLTAVLIRNHLATLTSLTLPPNIVLLYSNLKSLSEFLLSLVLGDMVSGTSSSASEADVETPGTTASVASCVNMAAIRRGVLDPAFQFNNVSKYPPGTPQAVFVTGSTGFVGAFMIYEFLKRGISVYCLVRADSLDQAEGRMVKMLKHYSLWRPEYEPLLNPMVGDLAQPLLGLNEAVFDDLANKVDAILHSGALVDWMRPLEDYVGPNILGTHEVLRLASLGRGKTVHFISTISTLPIHLGYGLTEHDGEYGYGTSKYLAERMIVAARFRGARASSYRLPFVAASASNGHFRLDQGDFLHNLINGSLDLGVFPSLDADLSTALPVDYLCGTIASIMTEAQHRIGEDYDFVNPHAPHVLITFSRSWAPLAGA</sequence>
<dbReference type="InterPro" id="IPR006162">
    <property type="entry name" value="Ppantetheine_attach_site"/>
</dbReference>
<feature type="domain" description="Ketosynthase family 3 (KS3)" evidence="8">
    <location>
        <begin position="625"/>
        <end position="1048"/>
    </location>
</feature>
<comment type="caution">
    <text evidence="9">The sequence shown here is derived from an EMBL/GenBank/DDBJ whole genome shotgun (WGS) entry which is preliminary data.</text>
</comment>
<dbReference type="VEuPathDB" id="FungiDB:F4678DRAFT_434384"/>
<dbReference type="InterPro" id="IPR013968">
    <property type="entry name" value="PKS_KR"/>
</dbReference>
<evidence type="ECO:0000259" key="8">
    <source>
        <dbReference type="PROSITE" id="PS52004"/>
    </source>
</evidence>
<dbReference type="InterPro" id="IPR014043">
    <property type="entry name" value="Acyl_transferase_dom"/>
</dbReference>
<dbReference type="PROSITE" id="PS00012">
    <property type="entry name" value="PHOSPHOPANTETHEINE"/>
    <property type="match status" value="1"/>
</dbReference>
<dbReference type="InterPro" id="IPR045851">
    <property type="entry name" value="AMP-bd_C_sf"/>
</dbReference>
<name>A0A9W8NK91_9PEZI</name>
<dbReference type="GO" id="GO:0031177">
    <property type="term" value="F:phosphopantetheine binding"/>
    <property type="evidence" value="ECO:0007669"/>
    <property type="project" value="InterPro"/>
</dbReference>
<dbReference type="Gene3D" id="3.40.50.980">
    <property type="match status" value="2"/>
</dbReference>
<dbReference type="InterPro" id="IPR010071">
    <property type="entry name" value="AA_adenyl_dom"/>
</dbReference>
<dbReference type="InterPro" id="IPR020841">
    <property type="entry name" value="PKS_Beta-ketoAc_synthase_dom"/>
</dbReference>
<keyword evidence="4" id="KW-0489">Methyltransferase</keyword>
<evidence type="ECO:0000256" key="1">
    <source>
        <dbReference type="ARBA" id="ARBA00022450"/>
    </source>
</evidence>
<dbReference type="VEuPathDB" id="FungiDB:F4678DRAFT_465496"/>
<evidence type="ECO:0008006" key="11">
    <source>
        <dbReference type="Google" id="ProtNLM"/>
    </source>
</evidence>
<keyword evidence="6" id="KW-0560">Oxidoreductase</keyword>
<reference evidence="9" key="1">
    <citation type="submission" date="2022-07" db="EMBL/GenBank/DDBJ databases">
        <title>Genome Sequence of Xylaria arbuscula.</title>
        <authorList>
            <person name="Buettner E."/>
        </authorList>
    </citation>
    <scope>NUCLEOTIDE SEQUENCE</scope>
    <source>
        <strain evidence="9">VT107</strain>
    </source>
</reference>
<dbReference type="GO" id="GO:0004312">
    <property type="term" value="F:fatty acid synthase activity"/>
    <property type="evidence" value="ECO:0007669"/>
    <property type="project" value="TreeGrafter"/>
</dbReference>
<dbReference type="InterPro" id="IPR014031">
    <property type="entry name" value="Ketoacyl_synth_C"/>
</dbReference>
<dbReference type="Pfam" id="PF00501">
    <property type="entry name" value="AMP-binding"/>
    <property type="match status" value="1"/>
</dbReference>
<dbReference type="Gene3D" id="2.30.38.10">
    <property type="entry name" value="Luciferase, Domain 3"/>
    <property type="match status" value="1"/>
</dbReference>
<dbReference type="SUPFAM" id="SSF52151">
    <property type="entry name" value="FabD/lysophospholipase-like"/>
    <property type="match status" value="1"/>
</dbReference>
<dbReference type="Pfam" id="PF07993">
    <property type="entry name" value="NAD_binding_4"/>
    <property type="match status" value="1"/>
</dbReference>
<dbReference type="Gene3D" id="3.40.366.10">
    <property type="entry name" value="Malonyl-Coenzyme A Acyl Carrier Protein, domain 2"/>
    <property type="match status" value="1"/>
</dbReference>
<dbReference type="Gene3D" id="3.30.300.30">
    <property type="match status" value="1"/>
</dbReference>
<dbReference type="Pfam" id="PF08659">
    <property type="entry name" value="KR"/>
    <property type="match status" value="1"/>
</dbReference>
<evidence type="ECO:0000256" key="3">
    <source>
        <dbReference type="ARBA" id="ARBA00022598"/>
    </source>
</evidence>
<dbReference type="InterPro" id="IPR001227">
    <property type="entry name" value="Ac_transferase_dom_sf"/>
</dbReference>
<evidence type="ECO:0000259" key="7">
    <source>
        <dbReference type="PROSITE" id="PS50075"/>
    </source>
</evidence>
<dbReference type="Pfam" id="PF22621">
    <property type="entry name" value="CurL-like_PKS_C"/>
    <property type="match status" value="1"/>
</dbReference>
<dbReference type="Pfam" id="PF00550">
    <property type="entry name" value="PP-binding"/>
    <property type="match status" value="2"/>
</dbReference>
<dbReference type="InterPro" id="IPR050091">
    <property type="entry name" value="PKS_NRPS_Biosynth_Enz"/>
</dbReference>
<evidence type="ECO:0000256" key="5">
    <source>
        <dbReference type="ARBA" id="ARBA00022679"/>
    </source>
</evidence>
<dbReference type="InterPro" id="IPR009081">
    <property type="entry name" value="PP-bd_ACP"/>
</dbReference>
<dbReference type="InterPro" id="IPR020806">
    <property type="entry name" value="PKS_PP-bd"/>
</dbReference>
<keyword evidence="3" id="KW-0436">Ligase</keyword>
<dbReference type="PANTHER" id="PTHR43775">
    <property type="entry name" value="FATTY ACID SYNTHASE"/>
    <property type="match status" value="1"/>
</dbReference>
<dbReference type="VEuPathDB" id="FungiDB:F4678DRAFT_56521"/>
<evidence type="ECO:0000313" key="10">
    <source>
        <dbReference type="Proteomes" id="UP001148614"/>
    </source>
</evidence>
<dbReference type="GO" id="GO:0006633">
    <property type="term" value="P:fatty acid biosynthetic process"/>
    <property type="evidence" value="ECO:0007669"/>
    <property type="project" value="TreeGrafter"/>
</dbReference>
<dbReference type="Proteomes" id="UP001148614">
    <property type="component" value="Unassembled WGS sequence"/>
</dbReference>
<dbReference type="InterPro" id="IPR000873">
    <property type="entry name" value="AMP-dep_synth/lig_dom"/>
</dbReference>
<accession>A0A9W8NK91</accession>
<dbReference type="Pfam" id="PF02801">
    <property type="entry name" value="Ketoacyl-synt_C"/>
    <property type="match status" value="1"/>
</dbReference>
<dbReference type="CDD" id="cd05930">
    <property type="entry name" value="A_NRPS"/>
    <property type="match status" value="1"/>
</dbReference>
<dbReference type="InterPro" id="IPR025110">
    <property type="entry name" value="AMP-bd_C"/>
</dbReference>
<dbReference type="InterPro" id="IPR016039">
    <property type="entry name" value="Thiolase-like"/>
</dbReference>
<dbReference type="CDD" id="cd00833">
    <property type="entry name" value="PKS"/>
    <property type="match status" value="1"/>
</dbReference>
<keyword evidence="2" id="KW-0597">Phosphoprotein</keyword>
<dbReference type="Gene3D" id="3.30.70.3290">
    <property type="match status" value="1"/>
</dbReference>
<dbReference type="InterPro" id="IPR057326">
    <property type="entry name" value="KR_dom"/>
</dbReference>
<dbReference type="SMART" id="SM00827">
    <property type="entry name" value="PKS_AT"/>
    <property type="match status" value="1"/>
</dbReference>
<dbReference type="GO" id="GO:0016874">
    <property type="term" value="F:ligase activity"/>
    <property type="evidence" value="ECO:0007669"/>
    <property type="project" value="UniProtKB-KW"/>
</dbReference>
<keyword evidence="5" id="KW-0808">Transferase</keyword>
<keyword evidence="10" id="KW-1185">Reference proteome</keyword>
<dbReference type="SUPFAM" id="SSF51735">
    <property type="entry name" value="NAD(P)-binding Rossmann-fold domains"/>
    <property type="match status" value="3"/>
</dbReference>
<dbReference type="SUPFAM" id="SSF55048">
    <property type="entry name" value="Probable ACP-binding domain of malonyl-CoA ACP transacylase"/>
    <property type="match status" value="1"/>
</dbReference>
<dbReference type="PANTHER" id="PTHR43775:SF51">
    <property type="entry name" value="INACTIVE PHENOLPHTHIOCEROL SYNTHESIS POLYKETIDE SYNTHASE TYPE I PKS1-RELATED"/>
    <property type="match status" value="1"/>
</dbReference>
<dbReference type="Gene3D" id="3.40.50.720">
    <property type="entry name" value="NAD(P)-binding Rossmann-like Domain"/>
    <property type="match status" value="2"/>
</dbReference>
<evidence type="ECO:0000256" key="4">
    <source>
        <dbReference type="ARBA" id="ARBA00022603"/>
    </source>
</evidence>
<proteinExistence type="predicted"/>
<feature type="domain" description="Carrier" evidence="7">
    <location>
        <begin position="531"/>
        <end position="606"/>
    </location>
</feature>
<dbReference type="InterPro" id="IPR014030">
    <property type="entry name" value="Ketoacyl_synth_N"/>
</dbReference>
<dbReference type="Pfam" id="PF00109">
    <property type="entry name" value="ketoacyl-synt"/>
    <property type="match status" value="1"/>
</dbReference>
<evidence type="ECO:0000256" key="6">
    <source>
        <dbReference type="ARBA" id="ARBA00023002"/>
    </source>
</evidence>
<dbReference type="GO" id="GO:0032259">
    <property type="term" value="P:methylation"/>
    <property type="evidence" value="ECO:0007669"/>
    <property type="project" value="UniProtKB-KW"/>
</dbReference>
<evidence type="ECO:0000313" key="9">
    <source>
        <dbReference type="EMBL" id="KAJ3578688.1"/>
    </source>
</evidence>